<keyword evidence="1" id="KW-0812">Transmembrane</keyword>
<sequence length="871" mass="96683">MKNPSTEFLPEPLSVRSIVNSVTEDEDDYNNRMEWKENVRPNGNFRLPSLPPAPNSTYSATAVPGSTQIGLQNNMLPPVFNDSIYRSTVLPSQLREPIIDTQSYLTRYERMMNEQEIELSSTLSHLQPLFDLLEYLARPLDIYRHGQNVKSRVNLSKTFSIKELQRALDILEDQDGYETIKADKQFMMTLRTFCGKESKPPHPTNEQLHIEFEQTVSLGEFLQCYRMCIVGMQILELLPASSSARNRTKERTLQMISLFRPLFPAKHEKFDVEVENSASNFSDRTGKARRQQRPLSFILYVSLAAGILAFVICWSLVDPSTMMFVGGKSQEFRPVKKVVHGPTSTTENKTDNFTAQKANLSIATPRISKRVSFNRKIAPPVITPIEMLGSKTTTRIQGLESTPILSTGENIEIHSLDDITTIASKDGSLLVPETVAKILGGAAVGLYLIAPLVSAGSSWLTLSVTFLVASLGVKLYAGAFLLRNGVVRSAPILIGMMVKNLRLHLGALALVSYVKVSHGFVSSTRKSIPQMSCAVTKPSWSSSERSDSSPLQMITKPLQSLLNVLSSPPSISSERTCQARDLLLSLASINCFSSESGAVAFGEACAADIVFEDCFESQPILGKEAVANHMVNKALRKMGKGDLRIDMISDGDYACGFAWTWIAKDGKEEGLRGTTFVELNNQGRISYVREIAEPLYKPGNLTVELLKAITKDAQPRQPPVYQPKTPRTANEIAKYLFLDVQGGDVDEAMRFFSDDIVYRDFNYEEPLRSPADVKQFILDFSFPGIEFKPDRFDDGILSTCFTWEVCLEGQQTSIKGMSFYKLDPDSRLITYVRDIPEPAIKPPPLGALARFLRPGLGVFVGVPVGSRPGGM</sequence>
<comment type="caution">
    <text evidence="2">The sequence shown here is derived from an EMBL/GenBank/DDBJ whole genome shotgun (WGS) entry which is preliminary data.</text>
</comment>
<organism evidence="2 3">
    <name type="scientific">Nitzschia inconspicua</name>
    <dbReference type="NCBI Taxonomy" id="303405"/>
    <lineage>
        <taxon>Eukaryota</taxon>
        <taxon>Sar</taxon>
        <taxon>Stramenopiles</taxon>
        <taxon>Ochrophyta</taxon>
        <taxon>Bacillariophyta</taxon>
        <taxon>Bacillariophyceae</taxon>
        <taxon>Bacillariophycidae</taxon>
        <taxon>Bacillariales</taxon>
        <taxon>Bacillariaceae</taxon>
        <taxon>Nitzschia</taxon>
    </lineage>
</organism>
<evidence type="ECO:0000256" key="1">
    <source>
        <dbReference type="SAM" id="Phobius"/>
    </source>
</evidence>
<feature type="transmembrane region" description="Helical" evidence="1">
    <location>
        <begin position="297"/>
        <end position="317"/>
    </location>
</feature>
<dbReference type="EMBL" id="JAGRRH010000021">
    <property type="protein sequence ID" value="KAG7347015.1"/>
    <property type="molecule type" value="Genomic_DNA"/>
</dbReference>
<evidence type="ECO:0000313" key="2">
    <source>
        <dbReference type="EMBL" id="KAG7347015.1"/>
    </source>
</evidence>
<protein>
    <submittedName>
        <fullName evidence="2">SnoaL-like domain containing protein</fullName>
    </submittedName>
</protein>
<dbReference type="Proteomes" id="UP000693970">
    <property type="component" value="Unassembled WGS sequence"/>
</dbReference>
<dbReference type="PANTHER" id="PTHR33698:SF3">
    <property type="entry name" value="OS09G0266000 PROTEIN"/>
    <property type="match status" value="1"/>
</dbReference>
<gene>
    <name evidence="2" type="ORF">IV203_006084</name>
</gene>
<feature type="transmembrane region" description="Helical" evidence="1">
    <location>
        <begin position="503"/>
        <end position="521"/>
    </location>
</feature>
<evidence type="ECO:0000313" key="3">
    <source>
        <dbReference type="Proteomes" id="UP000693970"/>
    </source>
</evidence>
<dbReference type="PANTHER" id="PTHR33698">
    <property type="entry name" value="NUCLEAR TRANSPORT FACTOR 2 (NTF2)-LIKE PROTEIN"/>
    <property type="match status" value="1"/>
</dbReference>
<feature type="transmembrane region" description="Helical" evidence="1">
    <location>
        <begin position="434"/>
        <end position="453"/>
    </location>
</feature>
<keyword evidence="1" id="KW-0472">Membrane</keyword>
<dbReference type="AlphaFoldDB" id="A0A9K3KNI9"/>
<keyword evidence="1" id="KW-1133">Transmembrane helix</keyword>
<reference evidence="2" key="1">
    <citation type="journal article" date="2021" name="Sci. Rep.">
        <title>Diploid genomic architecture of Nitzschia inconspicua, an elite biomass production diatom.</title>
        <authorList>
            <person name="Oliver A."/>
            <person name="Podell S."/>
            <person name="Pinowska A."/>
            <person name="Traller J.C."/>
            <person name="Smith S.R."/>
            <person name="McClure R."/>
            <person name="Beliaev A."/>
            <person name="Bohutskyi P."/>
            <person name="Hill E.A."/>
            <person name="Rabines A."/>
            <person name="Zheng H."/>
            <person name="Allen L.Z."/>
            <person name="Kuo A."/>
            <person name="Grigoriev I.V."/>
            <person name="Allen A.E."/>
            <person name="Hazlebeck D."/>
            <person name="Allen E.E."/>
        </authorList>
    </citation>
    <scope>NUCLEOTIDE SEQUENCE</scope>
    <source>
        <strain evidence="2">Hildebrandi</strain>
    </source>
</reference>
<reference evidence="2" key="2">
    <citation type="submission" date="2021-04" db="EMBL/GenBank/DDBJ databases">
        <authorList>
            <person name="Podell S."/>
        </authorList>
    </citation>
    <scope>NUCLEOTIDE SEQUENCE</scope>
    <source>
        <strain evidence="2">Hildebrandi</strain>
    </source>
</reference>
<dbReference type="OrthoDB" id="201750at2759"/>
<keyword evidence="3" id="KW-1185">Reference proteome</keyword>
<accession>A0A9K3KNI9</accession>
<proteinExistence type="predicted"/>
<name>A0A9K3KNI9_9STRA</name>
<feature type="transmembrane region" description="Helical" evidence="1">
    <location>
        <begin position="459"/>
        <end position="482"/>
    </location>
</feature>